<protein>
    <recommendedName>
        <fullName evidence="4">Terminase small subunit</fullName>
    </recommendedName>
</protein>
<dbReference type="EMBL" id="JAHBOM010000011">
    <property type="protein sequence ID" value="MBU8824393.1"/>
    <property type="molecule type" value="Genomic_DNA"/>
</dbReference>
<reference evidence="2 3" key="1">
    <citation type="submission" date="2021-05" db="EMBL/GenBank/DDBJ databases">
        <title>Draft Genome Sequences of Clinical Respiratory Isolates of Mycobacterium goodii Recovered in Ireland.</title>
        <authorList>
            <person name="Flanagan P.R."/>
            <person name="Mok S."/>
            <person name="Roycroft E."/>
            <person name="Rogers T.R."/>
            <person name="Fitzgibbon M."/>
        </authorList>
    </citation>
    <scope>NUCLEOTIDE SEQUENCE [LARGE SCALE GENOMIC DNA]</scope>
    <source>
        <strain evidence="2 3">14IE55</strain>
    </source>
</reference>
<evidence type="ECO:0008006" key="4">
    <source>
        <dbReference type="Google" id="ProtNLM"/>
    </source>
</evidence>
<proteinExistence type="predicted"/>
<comment type="caution">
    <text evidence="2">The sequence shown here is derived from an EMBL/GenBank/DDBJ whole genome shotgun (WGS) entry which is preliminary data.</text>
</comment>
<evidence type="ECO:0000313" key="3">
    <source>
        <dbReference type="Proteomes" id="UP000696413"/>
    </source>
</evidence>
<feature type="region of interest" description="Disordered" evidence="1">
    <location>
        <begin position="74"/>
        <end position="101"/>
    </location>
</feature>
<sequence>MDAEGLVPDGREEELLAVAEALQDRIVELEALIAADGLRHVSDSGMVRLHPAVAEVRQTRMALTRALAGIQLADEGSKDPAKQRAAQTRWRAHNMAKNSVG</sequence>
<name>A0ABS6HSR2_MYCGD</name>
<evidence type="ECO:0000313" key="2">
    <source>
        <dbReference type="EMBL" id="MBU8824393.1"/>
    </source>
</evidence>
<keyword evidence="3" id="KW-1185">Reference proteome</keyword>
<dbReference type="Proteomes" id="UP000696413">
    <property type="component" value="Unassembled WGS sequence"/>
</dbReference>
<organism evidence="2 3">
    <name type="scientific">Mycolicibacterium goodii</name>
    <name type="common">Mycobacterium goodii</name>
    <dbReference type="NCBI Taxonomy" id="134601"/>
    <lineage>
        <taxon>Bacteria</taxon>
        <taxon>Bacillati</taxon>
        <taxon>Actinomycetota</taxon>
        <taxon>Actinomycetes</taxon>
        <taxon>Mycobacteriales</taxon>
        <taxon>Mycobacteriaceae</taxon>
        <taxon>Mycolicibacterium</taxon>
    </lineage>
</organism>
<accession>A0ABS6HSR2</accession>
<evidence type="ECO:0000256" key="1">
    <source>
        <dbReference type="SAM" id="MobiDB-lite"/>
    </source>
</evidence>
<gene>
    <name evidence="2" type="ORF">KL859_16135</name>
</gene>